<dbReference type="PANTHER" id="PTHR42085">
    <property type="entry name" value="F-BOX DOMAIN-CONTAINING PROTEIN"/>
    <property type="match status" value="1"/>
</dbReference>
<dbReference type="Proteomes" id="UP001310890">
    <property type="component" value="Unassembled WGS sequence"/>
</dbReference>
<protein>
    <recommendedName>
        <fullName evidence="3">F-box domain-containing protein</fullName>
    </recommendedName>
</protein>
<sequence>MGSFALGLDHVGHALSTTAATELDAKDHGEEAASPWSAPFRLLDLPTELRLRVYEMVLAPTGVLHLHSTTTRRKAVSPSITTALLRTNHQIYHEASNILLDQNEVTLVVNAHDTCWPTISESRLSQATLERLQHFCVILDCTEYFNASYSDVDLDAFSALTDLKTLRISSIYRRNYPSQCLAPLHIPQLKEFNVVAQILERVPATTELLFGTDEQNSQKCEIVQDLIILRNAGDGGNVEEAPVADLQAAAEGVPGLVRGCKSEGRADVYAWSRAVIEGRGGLTGSTMGKGAFQV</sequence>
<dbReference type="EMBL" id="JAVRRL010000057">
    <property type="protein sequence ID" value="KAK5109848.1"/>
    <property type="molecule type" value="Genomic_DNA"/>
</dbReference>
<reference evidence="1" key="1">
    <citation type="submission" date="2023-08" db="EMBL/GenBank/DDBJ databases">
        <title>Black Yeasts Isolated from many extreme environments.</title>
        <authorList>
            <person name="Coleine C."/>
            <person name="Stajich J.E."/>
            <person name="Selbmann L."/>
        </authorList>
    </citation>
    <scope>NUCLEOTIDE SEQUENCE</scope>
    <source>
        <strain evidence="1">CCFEE 5401</strain>
    </source>
</reference>
<organism evidence="1 2">
    <name type="scientific">Meristemomyces frigidus</name>
    <dbReference type="NCBI Taxonomy" id="1508187"/>
    <lineage>
        <taxon>Eukaryota</taxon>
        <taxon>Fungi</taxon>
        <taxon>Dikarya</taxon>
        <taxon>Ascomycota</taxon>
        <taxon>Pezizomycotina</taxon>
        <taxon>Dothideomycetes</taxon>
        <taxon>Dothideomycetidae</taxon>
        <taxon>Mycosphaerellales</taxon>
        <taxon>Teratosphaeriaceae</taxon>
        <taxon>Meristemomyces</taxon>
    </lineage>
</organism>
<evidence type="ECO:0008006" key="3">
    <source>
        <dbReference type="Google" id="ProtNLM"/>
    </source>
</evidence>
<name>A0AAN7TC87_9PEZI</name>
<evidence type="ECO:0000313" key="2">
    <source>
        <dbReference type="Proteomes" id="UP001310890"/>
    </source>
</evidence>
<evidence type="ECO:0000313" key="1">
    <source>
        <dbReference type="EMBL" id="KAK5109848.1"/>
    </source>
</evidence>
<comment type="caution">
    <text evidence="1">The sequence shown here is derived from an EMBL/GenBank/DDBJ whole genome shotgun (WGS) entry which is preliminary data.</text>
</comment>
<dbReference type="AlphaFoldDB" id="A0AAN7TC87"/>
<dbReference type="InterPro" id="IPR038883">
    <property type="entry name" value="AN11006-like"/>
</dbReference>
<proteinExistence type="predicted"/>
<gene>
    <name evidence="1" type="ORF">LTR62_006455</name>
</gene>
<accession>A0AAN7TC87</accession>
<dbReference type="PANTHER" id="PTHR42085:SF7">
    <property type="entry name" value="F-BOX DOMAIN-CONTAINING PROTEIN"/>
    <property type="match status" value="1"/>
</dbReference>